<keyword evidence="2" id="KW-1185">Reference proteome</keyword>
<dbReference type="EMBL" id="QLMG01000002">
    <property type="protein sequence ID" value="RAK22958.1"/>
    <property type="molecule type" value="Genomic_DNA"/>
</dbReference>
<dbReference type="OrthoDB" id="1495959at2"/>
<comment type="caution">
    <text evidence="1">The sequence shown here is derived from an EMBL/GenBank/DDBJ whole genome shotgun (WGS) entry which is preliminary data.</text>
</comment>
<protein>
    <submittedName>
        <fullName evidence="1">Uncharacterized protein</fullName>
    </submittedName>
</protein>
<dbReference type="AlphaFoldDB" id="A0A327YPM5"/>
<organism evidence="1 2">
    <name type="scientific">Salipiger aestuarii</name>
    <dbReference type="NCBI Taxonomy" id="568098"/>
    <lineage>
        <taxon>Bacteria</taxon>
        <taxon>Pseudomonadati</taxon>
        <taxon>Pseudomonadota</taxon>
        <taxon>Alphaproteobacteria</taxon>
        <taxon>Rhodobacterales</taxon>
        <taxon>Roseobacteraceae</taxon>
        <taxon>Salipiger</taxon>
    </lineage>
</organism>
<gene>
    <name evidence="1" type="ORF">ATI53_1002137</name>
</gene>
<dbReference type="Proteomes" id="UP000249165">
    <property type="component" value="Unassembled WGS sequence"/>
</dbReference>
<dbReference type="RefSeq" id="WP_009506579.1">
    <property type="nucleotide sequence ID" value="NZ_LIGK01000004.1"/>
</dbReference>
<evidence type="ECO:0000313" key="1">
    <source>
        <dbReference type="EMBL" id="RAK22958.1"/>
    </source>
</evidence>
<proteinExistence type="predicted"/>
<name>A0A327YPM5_9RHOB</name>
<evidence type="ECO:0000313" key="2">
    <source>
        <dbReference type="Proteomes" id="UP000249165"/>
    </source>
</evidence>
<accession>A0A327YPM5</accession>
<sequence>MALADHPTLHPVNWLRDIRAHVPRKAARDWWNRVVYGPDAPRSDECVYVDPNAIAQHAAAPRPRRRRRHSGMVLGGDWDRQIAPVGADRKYVSCRMHFVDGVAWEDTPLFEKLLREIEGGHSPDGCATRADLVHRYETLDRLFDETRARGRLLAKSELPDYFRREHGGVFVHIARDGTALRAGGGAHRLAIARILELPEMPAQIGVVHPLAIANGALARLRRSRFG</sequence>
<reference evidence="1 2" key="1">
    <citation type="submission" date="2018-06" db="EMBL/GenBank/DDBJ databases">
        <title>Genomic Encyclopedia of Archaeal and Bacterial Type Strains, Phase II (KMG-II): from individual species to whole genera.</title>
        <authorList>
            <person name="Goeker M."/>
        </authorList>
    </citation>
    <scope>NUCLEOTIDE SEQUENCE [LARGE SCALE GENOMIC DNA]</scope>
    <source>
        <strain evidence="1 2">DSM 22011</strain>
    </source>
</reference>